<dbReference type="GO" id="GO:0097190">
    <property type="term" value="P:apoptotic signaling pathway"/>
    <property type="evidence" value="ECO:0007669"/>
    <property type="project" value="TreeGrafter"/>
</dbReference>
<feature type="region of interest" description="Disordered" evidence="1">
    <location>
        <begin position="84"/>
        <end position="107"/>
    </location>
</feature>
<dbReference type="GO" id="GO:0010507">
    <property type="term" value="P:negative regulation of autophagy"/>
    <property type="evidence" value="ECO:0007669"/>
    <property type="project" value="TreeGrafter"/>
</dbReference>
<name>A0AAN8XSE9_POLSC</name>
<dbReference type="Proteomes" id="UP001372834">
    <property type="component" value="Unassembled WGS sequence"/>
</dbReference>
<sequence length="107" mass="11308">MSATGEDNELKGGHPPALKVGGMRIPHHRSGHSESDKKEMDMSEGNAALKVSTSPPKSVATNISGALARGNADFPAEAVQSFHEKPVPTHNVRAAASKPNIIHQPRK</sequence>
<accession>A0AAN8XSE9</accession>
<evidence type="ECO:0000313" key="3">
    <source>
        <dbReference type="EMBL" id="KAK6645326.1"/>
    </source>
</evidence>
<dbReference type="Proteomes" id="UP001359485">
    <property type="component" value="Unassembled WGS sequence"/>
</dbReference>
<feature type="region of interest" description="Disordered" evidence="1">
    <location>
        <begin position="1"/>
        <end position="61"/>
    </location>
</feature>
<comment type="caution">
    <text evidence="3">The sequence shown here is derived from an EMBL/GenBank/DDBJ whole genome shotgun (WGS) entry which is preliminary data.</text>
</comment>
<protein>
    <recommendedName>
        <fullName evidence="6">Death-associated protein 1</fullName>
    </recommendedName>
</protein>
<feature type="compositionally biased region" description="Basic and acidic residues" evidence="1">
    <location>
        <begin position="31"/>
        <end position="41"/>
    </location>
</feature>
<dbReference type="EMBL" id="JAWJWF010000004">
    <property type="protein sequence ID" value="KAK6633995.1"/>
    <property type="molecule type" value="Genomic_DNA"/>
</dbReference>
<feature type="compositionally biased region" description="Polar residues" evidence="1">
    <location>
        <begin position="51"/>
        <end position="61"/>
    </location>
</feature>
<dbReference type="EMBL" id="JAWJWE010000001">
    <property type="protein sequence ID" value="KAK6645326.1"/>
    <property type="molecule type" value="Genomic_DNA"/>
</dbReference>
<reference evidence="3 5" key="1">
    <citation type="submission" date="2023-10" db="EMBL/GenBank/DDBJ databases">
        <title>Genomes of two closely related lineages of the louse Polyplax serrata with different host specificities.</title>
        <authorList>
            <person name="Martinu J."/>
            <person name="Tarabai H."/>
            <person name="Stefka J."/>
            <person name="Hypsa V."/>
        </authorList>
    </citation>
    <scope>NUCLEOTIDE SEQUENCE [LARGE SCALE GENOMIC DNA]</scope>
    <source>
        <strain evidence="2">98ZLc_SE</strain>
        <strain evidence="3">HR10_N</strain>
    </source>
</reference>
<keyword evidence="4" id="KW-1185">Reference proteome</keyword>
<dbReference type="InterPro" id="IPR024130">
    <property type="entry name" value="DAP1/DAPL1"/>
</dbReference>
<evidence type="ECO:0000256" key="1">
    <source>
        <dbReference type="SAM" id="MobiDB-lite"/>
    </source>
</evidence>
<gene>
    <name evidence="3" type="ORF">RUM43_001602</name>
    <name evidence="2" type="ORF">RUM44_004602</name>
</gene>
<dbReference type="Pfam" id="PF15228">
    <property type="entry name" value="DAP"/>
    <property type="match status" value="1"/>
</dbReference>
<evidence type="ECO:0008006" key="6">
    <source>
        <dbReference type="Google" id="ProtNLM"/>
    </source>
</evidence>
<dbReference type="GO" id="GO:0070513">
    <property type="term" value="F:death domain binding"/>
    <property type="evidence" value="ECO:0007669"/>
    <property type="project" value="TreeGrafter"/>
</dbReference>
<evidence type="ECO:0000313" key="5">
    <source>
        <dbReference type="Proteomes" id="UP001372834"/>
    </source>
</evidence>
<proteinExistence type="predicted"/>
<evidence type="ECO:0000313" key="4">
    <source>
        <dbReference type="Proteomes" id="UP001359485"/>
    </source>
</evidence>
<dbReference type="PANTHER" id="PTHR13177:SF4">
    <property type="entry name" value="GEO09647P1"/>
    <property type="match status" value="1"/>
</dbReference>
<dbReference type="GO" id="GO:0034198">
    <property type="term" value="P:cellular response to amino acid starvation"/>
    <property type="evidence" value="ECO:0007669"/>
    <property type="project" value="TreeGrafter"/>
</dbReference>
<dbReference type="AlphaFoldDB" id="A0AAN8XSE9"/>
<dbReference type="PANTHER" id="PTHR13177">
    <property type="entry name" value="DEATH-ASSOCIATED PROTEIN 1"/>
    <property type="match status" value="1"/>
</dbReference>
<evidence type="ECO:0000313" key="2">
    <source>
        <dbReference type="EMBL" id="KAK6633995.1"/>
    </source>
</evidence>
<organism evidence="3 5">
    <name type="scientific">Polyplax serrata</name>
    <name type="common">Common mouse louse</name>
    <dbReference type="NCBI Taxonomy" id="468196"/>
    <lineage>
        <taxon>Eukaryota</taxon>
        <taxon>Metazoa</taxon>
        <taxon>Ecdysozoa</taxon>
        <taxon>Arthropoda</taxon>
        <taxon>Hexapoda</taxon>
        <taxon>Insecta</taxon>
        <taxon>Pterygota</taxon>
        <taxon>Neoptera</taxon>
        <taxon>Paraneoptera</taxon>
        <taxon>Psocodea</taxon>
        <taxon>Troctomorpha</taxon>
        <taxon>Phthiraptera</taxon>
        <taxon>Anoplura</taxon>
        <taxon>Polyplacidae</taxon>
        <taxon>Polyplax</taxon>
    </lineage>
</organism>